<comment type="subcellular location">
    <subcellularLocation>
        <location evidence="1 8">Cell outer membrane</location>
        <topology evidence="1 8">Multi-pass membrane protein</topology>
    </subcellularLocation>
</comment>
<dbReference type="EMBL" id="CP120682">
    <property type="protein sequence ID" value="WKN37725.1"/>
    <property type="molecule type" value="Genomic_DNA"/>
</dbReference>
<evidence type="ECO:0000256" key="7">
    <source>
        <dbReference type="ARBA" id="ARBA00023237"/>
    </source>
</evidence>
<dbReference type="SUPFAM" id="SSF56935">
    <property type="entry name" value="Porins"/>
    <property type="match status" value="1"/>
</dbReference>
<organism evidence="11">
    <name type="scientific">Roseihalotalea indica</name>
    <dbReference type="NCBI Taxonomy" id="2867963"/>
    <lineage>
        <taxon>Bacteria</taxon>
        <taxon>Pseudomonadati</taxon>
        <taxon>Bacteroidota</taxon>
        <taxon>Cytophagia</taxon>
        <taxon>Cytophagales</taxon>
        <taxon>Catalimonadaceae</taxon>
        <taxon>Roseihalotalea</taxon>
    </lineage>
</organism>
<reference evidence="11" key="2">
    <citation type="journal article" date="2024" name="Antonie Van Leeuwenhoek">
        <title>Roseihalotalea indica gen. nov., sp. nov., a halophilic Bacteroidetes from mesopelagic Southwest Indian Ocean with higher carbohydrate metabolic potential.</title>
        <authorList>
            <person name="Chen B."/>
            <person name="Zhang M."/>
            <person name="Lin D."/>
            <person name="Ye J."/>
            <person name="Tang K."/>
        </authorList>
    </citation>
    <scope>NUCLEOTIDE SEQUENCE</scope>
    <source>
        <strain evidence="11">TK19036</strain>
    </source>
</reference>
<dbReference type="PROSITE" id="PS52016">
    <property type="entry name" value="TONB_DEPENDENT_REC_3"/>
    <property type="match status" value="1"/>
</dbReference>
<dbReference type="AlphaFoldDB" id="A0AA49GS29"/>
<name>A0AA49GS29_9BACT</name>
<dbReference type="GO" id="GO:0009279">
    <property type="term" value="C:cell outer membrane"/>
    <property type="evidence" value="ECO:0007669"/>
    <property type="project" value="UniProtKB-SubCell"/>
</dbReference>
<keyword evidence="11" id="KW-0675">Receptor</keyword>
<dbReference type="InterPro" id="IPR039426">
    <property type="entry name" value="TonB-dep_rcpt-like"/>
</dbReference>
<comment type="similarity">
    <text evidence="8">Belongs to the TonB-dependent receptor family.</text>
</comment>
<evidence type="ECO:0000256" key="1">
    <source>
        <dbReference type="ARBA" id="ARBA00004571"/>
    </source>
</evidence>
<evidence type="ECO:0000256" key="9">
    <source>
        <dbReference type="SAM" id="SignalP"/>
    </source>
</evidence>
<evidence type="ECO:0000256" key="2">
    <source>
        <dbReference type="ARBA" id="ARBA00022448"/>
    </source>
</evidence>
<feature type="domain" description="Outer membrane protein beta-barrel" evidence="10">
    <location>
        <begin position="385"/>
        <end position="783"/>
    </location>
</feature>
<evidence type="ECO:0000256" key="5">
    <source>
        <dbReference type="ARBA" id="ARBA00022729"/>
    </source>
</evidence>
<proteinExistence type="inferred from homology"/>
<dbReference type="PANTHER" id="PTHR30069:SF29">
    <property type="entry name" value="HEMOGLOBIN AND HEMOGLOBIN-HAPTOGLOBIN-BINDING PROTEIN 1-RELATED"/>
    <property type="match status" value="1"/>
</dbReference>
<evidence type="ECO:0000259" key="10">
    <source>
        <dbReference type="Pfam" id="PF14905"/>
    </source>
</evidence>
<dbReference type="Gene3D" id="2.170.130.10">
    <property type="entry name" value="TonB-dependent receptor, plug domain"/>
    <property type="match status" value="1"/>
</dbReference>
<dbReference type="InterPro" id="IPR036942">
    <property type="entry name" value="Beta-barrel_TonB_sf"/>
</dbReference>
<keyword evidence="3 8" id="KW-1134">Transmembrane beta strand</keyword>
<gene>
    <name evidence="11" type="ORF">K4G66_03260</name>
</gene>
<protein>
    <submittedName>
        <fullName evidence="11">TonB-dependent receptor</fullName>
    </submittedName>
</protein>
<evidence type="ECO:0000256" key="8">
    <source>
        <dbReference type="PROSITE-ProRule" id="PRU01360"/>
    </source>
</evidence>
<feature type="signal peptide" evidence="9">
    <location>
        <begin position="1"/>
        <end position="25"/>
    </location>
</feature>
<dbReference type="Pfam" id="PF14905">
    <property type="entry name" value="OMP_b-brl_3"/>
    <property type="match status" value="1"/>
</dbReference>
<feature type="chain" id="PRO_5041407307" evidence="9">
    <location>
        <begin position="26"/>
        <end position="811"/>
    </location>
</feature>
<keyword evidence="4 8" id="KW-0812">Transmembrane</keyword>
<dbReference type="InterPro" id="IPR041700">
    <property type="entry name" value="OMP_b-brl_3"/>
</dbReference>
<keyword evidence="7 8" id="KW-0998">Cell outer membrane</keyword>
<evidence type="ECO:0000256" key="4">
    <source>
        <dbReference type="ARBA" id="ARBA00022692"/>
    </source>
</evidence>
<reference evidence="11" key="1">
    <citation type="journal article" date="2023" name="Comput. Struct. Biotechnol. J.">
        <title>Discovery of a novel marine Bacteroidetes with a rich repertoire of carbohydrate-active enzymes.</title>
        <authorList>
            <person name="Chen B."/>
            <person name="Liu G."/>
            <person name="Chen Q."/>
            <person name="Wang H."/>
            <person name="Liu L."/>
            <person name="Tang K."/>
        </authorList>
    </citation>
    <scope>NUCLEOTIDE SEQUENCE</scope>
    <source>
        <strain evidence="11">TK19036</strain>
    </source>
</reference>
<dbReference type="GO" id="GO:0044718">
    <property type="term" value="P:siderophore transmembrane transport"/>
    <property type="evidence" value="ECO:0007669"/>
    <property type="project" value="TreeGrafter"/>
</dbReference>
<accession>A0AA49GS29</accession>
<sequence length="811" mass="91586">MNYFFRLRFLFFSLLLSALALSAQAQSEISGHVYDESGEPLPYVNVLLLTAADSSLVKGSVTDTTGVYQLNNIADGRYRLSAQMVGFRSYFSEPFTPANLPADFSAIRLSEATTELGEVVVSSTKPMIEVTSNAIVLNVASSPILKNGTAQEVLEKSPGVVVDQNGNISVKGKTNVLIYLDGKPTYLSNTELIRLLESTPAENIEKLEIMDNPPAKYDAEGNAGIINIVRKEQAAQGLNGNIGLTLGYGRYPKASPSLNLNYRQGKINLFGNYSYYYSQRYQNTNLYRRIPSAEGITTFDQFSDRLNWVRNNNFRAGADWFLTERSTLGVLVNGNRGNWNSTGENLTQLGGVYDNPYDGLTANNRNSNDWNNLTYNLNFKHQWENESELTLDADYSQWKGDSYQHNNNFYFSNEGTTNEPPLLVHTFTDSDIDILALQADYSRKIFGDWGLEAGVKSSSVTTDNVLDFQTQVEGEFVSDPQRSNQFQYEEDIKAIYANLSKKWGDRWQLQAGLRGEHTYSQGHSVTIDSLVERDYFNLFPSASVSYAYNDQHQFSASYSRRIDRPNYSNLNPFEFFLDRFTFERGNPFLNPQYTNSYGLTYGYQKSVFLTLNYTHTTDAISQVLEQDEANQTTYQTTVNLNQIKNYSANLAAPLPVADWWMLNLNLTGFYNDVQSPFSEGGEIDKSRFSYNARAQNTFSLPGDVKFELSGFYSSPTIWGLFEIGEQYQVDAGVSKSLGKFSIQASCDDIFNIRKNNVIIQQGDIDTIVRNKWESRVFRLNLSYRFGNEKIKQARRRGTASDELRERTGGSN</sequence>
<dbReference type="SUPFAM" id="SSF49464">
    <property type="entry name" value="Carboxypeptidase regulatory domain-like"/>
    <property type="match status" value="1"/>
</dbReference>
<dbReference type="Gene3D" id="2.60.40.1120">
    <property type="entry name" value="Carboxypeptidase-like, regulatory domain"/>
    <property type="match status" value="1"/>
</dbReference>
<keyword evidence="6 8" id="KW-0472">Membrane</keyword>
<evidence type="ECO:0000313" key="11">
    <source>
        <dbReference type="EMBL" id="WKN37725.1"/>
    </source>
</evidence>
<dbReference type="Gene3D" id="2.40.170.20">
    <property type="entry name" value="TonB-dependent receptor, beta-barrel domain"/>
    <property type="match status" value="1"/>
</dbReference>
<dbReference type="InterPro" id="IPR008969">
    <property type="entry name" value="CarboxyPept-like_regulatory"/>
</dbReference>
<evidence type="ECO:0000256" key="6">
    <source>
        <dbReference type="ARBA" id="ARBA00023136"/>
    </source>
</evidence>
<evidence type="ECO:0000256" key="3">
    <source>
        <dbReference type="ARBA" id="ARBA00022452"/>
    </source>
</evidence>
<dbReference type="PANTHER" id="PTHR30069">
    <property type="entry name" value="TONB-DEPENDENT OUTER MEMBRANE RECEPTOR"/>
    <property type="match status" value="1"/>
</dbReference>
<dbReference type="Pfam" id="PF13620">
    <property type="entry name" value="CarboxypepD_reg"/>
    <property type="match status" value="1"/>
</dbReference>
<dbReference type="InterPro" id="IPR037066">
    <property type="entry name" value="Plug_dom_sf"/>
</dbReference>
<keyword evidence="2 8" id="KW-0813">Transport</keyword>
<keyword evidence="5 9" id="KW-0732">Signal</keyword>
<dbReference type="GO" id="GO:0015344">
    <property type="term" value="F:siderophore uptake transmembrane transporter activity"/>
    <property type="evidence" value="ECO:0007669"/>
    <property type="project" value="TreeGrafter"/>
</dbReference>